<gene>
    <name evidence="2" type="ORF">ASPTUDRAFT_791683</name>
</gene>
<evidence type="ECO:0000313" key="2">
    <source>
        <dbReference type="EMBL" id="OJI80956.1"/>
    </source>
</evidence>
<evidence type="ECO:0000313" key="3">
    <source>
        <dbReference type="Proteomes" id="UP000184304"/>
    </source>
</evidence>
<keyword evidence="3" id="KW-1185">Reference proteome</keyword>
<name>A0A1L9MV85_ASPTC</name>
<proteinExistence type="predicted"/>
<organism evidence="2 3">
    <name type="scientific">Aspergillus tubingensis (strain CBS 134.48)</name>
    <dbReference type="NCBI Taxonomy" id="767770"/>
    <lineage>
        <taxon>Eukaryota</taxon>
        <taxon>Fungi</taxon>
        <taxon>Dikarya</taxon>
        <taxon>Ascomycota</taxon>
        <taxon>Pezizomycotina</taxon>
        <taxon>Eurotiomycetes</taxon>
        <taxon>Eurotiomycetidae</taxon>
        <taxon>Eurotiales</taxon>
        <taxon>Aspergillaceae</taxon>
        <taxon>Aspergillus</taxon>
        <taxon>Aspergillus subgen. Circumdati</taxon>
    </lineage>
</organism>
<protein>
    <submittedName>
        <fullName evidence="2">Uncharacterized protein</fullName>
    </submittedName>
</protein>
<sequence>MRGNGEGKLELAGGEYCGWVAGSSCCYTAAEGERWAKSLDPPFLFVMRQSTGRRDRSNSSALLQTGDLRFPRTFPRAQSEKRLLSPLLKEYLRGSLLTRVLRPSCLLQANGVWLAMRSVNWHPTSASGPCLHLFQLREYSYRRWGKKKTKWRIFSPGGNSSGNKQEAHDYALPVDGHDARTGSSP</sequence>
<dbReference type="Proteomes" id="UP000184304">
    <property type="component" value="Unassembled WGS sequence"/>
</dbReference>
<dbReference type="VEuPathDB" id="FungiDB:ASPTUDRAFT_791683"/>
<accession>A0A1L9MV85</accession>
<reference evidence="3" key="1">
    <citation type="journal article" date="2017" name="Genome Biol.">
        <title>Comparative genomics reveals high biological diversity and specific adaptations in the industrially and medically important fungal genus Aspergillus.</title>
        <authorList>
            <person name="de Vries R.P."/>
            <person name="Riley R."/>
            <person name="Wiebenga A."/>
            <person name="Aguilar-Osorio G."/>
            <person name="Amillis S."/>
            <person name="Uchima C.A."/>
            <person name="Anderluh G."/>
            <person name="Asadollahi M."/>
            <person name="Askin M."/>
            <person name="Barry K."/>
            <person name="Battaglia E."/>
            <person name="Bayram O."/>
            <person name="Benocci T."/>
            <person name="Braus-Stromeyer S.A."/>
            <person name="Caldana C."/>
            <person name="Canovas D."/>
            <person name="Cerqueira G.C."/>
            <person name="Chen F."/>
            <person name="Chen W."/>
            <person name="Choi C."/>
            <person name="Clum A."/>
            <person name="Dos Santos R.A."/>
            <person name="Damasio A.R."/>
            <person name="Diallinas G."/>
            <person name="Emri T."/>
            <person name="Fekete E."/>
            <person name="Flipphi M."/>
            <person name="Freyberg S."/>
            <person name="Gallo A."/>
            <person name="Gournas C."/>
            <person name="Habgood R."/>
            <person name="Hainaut M."/>
            <person name="Harispe M.L."/>
            <person name="Henrissat B."/>
            <person name="Hilden K.S."/>
            <person name="Hope R."/>
            <person name="Hossain A."/>
            <person name="Karabika E."/>
            <person name="Karaffa L."/>
            <person name="Karanyi Z."/>
            <person name="Krasevec N."/>
            <person name="Kuo A."/>
            <person name="Kusch H."/>
            <person name="LaButti K."/>
            <person name="Lagendijk E.L."/>
            <person name="Lapidus A."/>
            <person name="Levasseur A."/>
            <person name="Lindquist E."/>
            <person name="Lipzen A."/>
            <person name="Logrieco A.F."/>
            <person name="MacCabe A."/>
            <person name="Maekelae M.R."/>
            <person name="Malavazi I."/>
            <person name="Melin P."/>
            <person name="Meyer V."/>
            <person name="Mielnichuk N."/>
            <person name="Miskei M."/>
            <person name="Molnar A.P."/>
            <person name="Mule G."/>
            <person name="Ngan C.Y."/>
            <person name="Orejas M."/>
            <person name="Orosz E."/>
            <person name="Ouedraogo J.P."/>
            <person name="Overkamp K.M."/>
            <person name="Park H.-S."/>
            <person name="Perrone G."/>
            <person name="Piumi F."/>
            <person name="Punt P.J."/>
            <person name="Ram A.F."/>
            <person name="Ramon A."/>
            <person name="Rauscher S."/>
            <person name="Record E."/>
            <person name="Riano-Pachon D.M."/>
            <person name="Robert V."/>
            <person name="Roehrig J."/>
            <person name="Ruller R."/>
            <person name="Salamov A."/>
            <person name="Salih N.S."/>
            <person name="Samson R.A."/>
            <person name="Sandor E."/>
            <person name="Sanguinetti M."/>
            <person name="Schuetze T."/>
            <person name="Sepcic K."/>
            <person name="Shelest E."/>
            <person name="Sherlock G."/>
            <person name="Sophianopoulou V."/>
            <person name="Squina F.M."/>
            <person name="Sun H."/>
            <person name="Susca A."/>
            <person name="Todd R.B."/>
            <person name="Tsang A."/>
            <person name="Unkles S.E."/>
            <person name="van de Wiele N."/>
            <person name="van Rossen-Uffink D."/>
            <person name="Oliveira J.V."/>
            <person name="Vesth T.C."/>
            <person name="Visser J."/>
            <person name="Yu J.-H."/>
            <person name="Zhou M."/>
            <person name="Andersen M.R."/>
            <person name="Archer D.B."/>
            <person name="Baker S.E."/>
            <person name="Benoit I."/>
            <person name="Brakhage A.A."/>
            <person name="Braus G.H."/>
            <person name="Fischer R."/>
            <person name="Frisvad J.C."/>
            <person name="Goldman G.H."/>
            <person name="Houbraken J."/>
            <person name="Oakley B."/>
            <person name="Pocsi I."/>
            <person name="Scazzocchio C."/>
            <person name="Seiboth B."/>
            <person name="vanKuyk P.A."/>
            <person name="Wortman J."/>
            <person name="Dyer P.S."/>
            <person name="Grigoriev I.V."/>
        </authorList>
    </citation>
    <scope>NUCLEOTIDE SEQUENCE [LARGE SCALE GENOMIC DNA]</scope>
    <source>
        <strain evidence="3">CBS 134.48</strain>
    </source>
</reference>
<feature type="region of interest" description="Disordered" evidence="1">
    <location>
        <begin position="155"/>
        <end position="185"/>
    </location>
</feature>
<evidence type="ECO:0000256" key="1">
    <source>
        <dbReference type="SAM" id="MobiDB-lite"/>
    </source>
</evidence>
<dbReference type="AlphaFoldDB" id="A0A1L9MV85"/>
<feature type="compositionally biased region" description="Basic and acidic residues" evidence="1">
    <location>
        <begin position="165"/>
        <end position="185"/>
    </location>
</feature>
<dbReference type="EMBL" id="KV878206">
    <property type="protein sequence ID" value="OJI80956.1"/>
    <property type="molecule type" value="Genomic_DNA"/>
</dbReference>